<proteinExistence type="predicted"/>
<accession>A0A090EY46</accession>
<evidence type="ECO:0000313" key="2">
    <source>
        <dbReference type="Proteomes" id="UP000046373"/>
    </source>
</evidence>
<name>A0A090EY46_MESPL</name>
<reference evidence="1 2" key="1">
    <citation type="submission" date="2014-08" db="EMBL/GenBank/DDBJ databases">
        <authorList>
            <person name="Moulin Lionel"/>
        </authorList>
    </citation>
    <scope>NUCLEOTIDE SEQUENCE [LARGE SCALE GENOMIC DNA]</scope>
</reference>
<protein>
    <recommendedName>
        <fullName evidence="3">ATP-grasp domain-containing protein</fullName>
    </recommendedName>
</protein>
<sequence length="355" mass="40462">MNVFPPSPVYYLCVEEHAYTIGVFLEYYATPLNGLLRILPYEQLGNLGLVAPGTFIFTDFERLSPSQMHAATALHDRIAAQYPALPLLNNPAAALGRFELLKRLKAAGLNRFDVYRIGERETISRFPVFLRWASQHVAPLSGLLHNADELTKAIARLPAEIRDDPDLMIVEFGAAPAADGQYRKYSAFRVGETIYAQHCFINSDWYVKYSNAKLSEAERAEHHDYVRENPHAERLKAIFDLARIEYGRIDYGLIDGQIQTFEINSNPTVNSRPPWWDTKANYVFYADLHSQAMLGLTGPSSGPPIRIGLGSRNAEDVHRQAVRRVRRRIRKLYFRRSISLRSLKARLRTFLGKIK</sequence>
<dbReference type="AlphaFoldDB" id="A0A090EY46"/>
<dbReference type="EMBL" id="CCNB01000012">
    <property type="protein sequence ID" value="CDX36395.1"/>
    <property type="molecule type" value="Genomic_DNA"/>
</dbReference>
<evidence type="ECO:0000313" key="1">
    <source>
        <dbReference type="EMBL" id="CDX36395.1"/>
    </source>
</evidence>
<evidence type="ECO:0008006" key="3">
    <source>
        <dbReference type="Google" id="ProtNLM"/>
    </source>
</evidence>
<dbReference type="Proteomes" id="UP000046373">
    <property type="component" value="Unassembled WGS sequence"/>
</dbReference>
<organism evidence="1 2">
    <name type="scientific">Mesorhizobium plurifarium</name>
    <dbReference type="NCBI Taxonomy" id="69974"/>
    <lineage>
        <taxon>Bacteria</taxon>
        <taxon>Pseudomonadati</taxon>
        <taxon>Pseudomonadota</taxon>
        <taxon>Alphaproteobacteria</taxon>
        <taxon>Hyphomicrobiales</taxon>
        <taxon>Phyllobacteriaceae</taxon>
        <taxon>Mesorhizobium</taxon>
    </lineage>
</organism>
<gene>
    <name evidence="1" type="ORF">MPLDJ20_20535</name>
</gene>